<sequence>MISEDYKLISIMNIGQLNLHDFNCVPLNINHGSQDIEEILKINRFLIDPLLALKYETNNVFKTFILVDIKKGKIVGFYSLCVGSKRVFKEFKKLKSLPTVENNKELPTVELIWFGIDNKYQGQKLGTALMENVFQTAYDISKRAGVSFLAVNSLKRTKKFYEKLNFFDLGIPHKLNESLWMGVTIKEIKIAINK</sequence>
<dbReference type="PATRIC" id="fig|1007676.4.peg.1917"/>
<reference evidence="8" key="1">
    <citation type="submission" date="2015-07" db="EMBL/GenBank/DDBJ databases">
        <title>Lactobacillus ginsenosidimutans/EMML 3141/ whole genome sequencing.</title>
        <authorList>
            <person name="Kim M.K."/>
            <person name="Im W.-T."/>
            <person name="Srinivasan S."/>
            <person name="Lee J.-J."/>
        </authorList>
    </citation>
    <scope>NUCLEOTIDE SEQUENCE [LARGE SCALE GENOMIC DNA]</scope>
    <source>
        <strain evidence="8">EMML 3041</strain>
    </source>
</reference>
<keyword evidence="2" id="KW-1277">Toxin-antitoxin system</keyword>
<evidence type="ECO:0000259" key="6">
    <source>
        <dbReference type="PROSITE" id="PS51186"/>
    </source>
</evidence>
<feature type="domain" description="N-acetyltransferase" evidence="6">
    <location>
        <begin position="27"/>
        <end position="186"/>
    </location>
</feature>
<keyword evidence="4" id="KW-0012">Acyltransferase</keyword>
<accession>A0A0H4QLZ9</accession>
<keyword evidence="1" id="KW-0678">Repressor</keyword>
<comment type="catalytic activity">
    <reaction evidence="5">
        <text>glycyl-tRNA(Gly) + acetyl-CoA = N-acetylglycyl-tRNA(Gly) + CoA + H(+)</text>
        <dbReference type="Rhea" id="RHEA:81867"/>
        <dbReference type="Rhea" id="RHEA-COMP:9683"/>
        <dbReference type="Rhea" id="RHEA-COMP:19766"/>
        <dbReference type="ChEBI" id="CHEBI:15378"/>
        <dbReference type="ChEBI" id="CHEBI:57287"/>
        <dbReference type="ChEBI" id="CHEBI:57288"/>
        <dbReference type="ChEBI" id="CHEBI:78522"/>
        <dbReference type="ChEBI" id="CHEBI:232036"/>
    </reaction>
</comment>
<keyword evidence="8" id="KW-1185">Reference proteome</keyword>
<dbReference type="STRING" id="1007676.ABM34_09470"/>
<dbReference type="OrthoDB" id="2297219at2"/>
<dbReference type="InterPro" id="IPR016181">
    <property type="entry name" value="Acyl_CoA_acyltransferase"/>
</dbReference>
<dbReference type="EMBL" id="CP012034">
    <property type="protein sequence ID" value="AKP67733.1"/>
    <property type="molecule type" value="Genomic_DNA"/>
</dbReference>
<dbReference type="SUPFAM" id="SSF55729">
    <property type="entry name" value="Acyl-CoA N-acyltransferases (Nat)"/>
    <property type="match status" value="1"/>
</dbReference>
<dbReference type="KEGG" id="lgn:ABM34_09470"/>
<protein>
    <recommendedName>
        <fullName evidence="6">N-acetyltransferase domain-containing protein</fullName>
    </recommendedName>
</protein>
<dbReference type="InterPro" id="IPR000182">
    <property type="entry name" value="GNAT_dom"/>
</dbReference>
<evidence type="ECO:0000256" key="5">
    <source>
        <dbReference type="ARBA" id="ARBA00049880"/>
    </source>
</evidence>
<evidence type="ECO:0000256" key="1">
    <source>
        <dbReference type="ARBA" id="ARBA00022491"/>
    </source>
</evidence>
<dbReference type="PANTHER" id="PTHR36449:SF1">
    <property type="entry name" value="ACETYLTRANSFERASE"/>
    <property type="match status" value="1"/>
</dbReference>
<keyword evidence="3" id="KW-0808">Transferase</keyword>
<evidence type="ECO:0000313" key="8">
    <source>
        <dbReference type="Proteomes" id="UP000036106"/>
    </source>
</evidence>
<dbReference type="Gene3D" id="3.40.630.30">
    <property type="match status" value="1"/>
</dbReference>
<dbReference type="AlphaFoldDB" id="A0A0H4QLZ9"/>
<dbReference type="GO" id="GO:0016747">
    <property type="term" value="F:acyltransferase activity, transferring groups other than amino-acyl groups"/>
    <property type="evidence" value="ECO:0007669"/>
    <property type="project" value="InterPro"/>
</dbReference>
<evidence type="ECO:0000256" key="2">
    <source>
        <dbReference type="ARBA" id="ARBA00022649"/>
    </source>
</evidence>
<organism evidence="7 8">
    <name type="scientific">Companilactobacillus ginsenosidimutans</name>
    <dbReference type="NCBI Taxonomy" id="1007676"/>
    <lineage>
        <taxon>Bacteria</taxon>
        <taxon>Bacillati</taxon>
        <taxon>Bacillota</taxon>
        <taxon>Bacilli</taxon>
        <taxon>Lactobacillales</taxon>
        <taxon>Lactobacillaceae</taxon>
        <taxon>Companilactobacillus</taxon>
    </lineage>
</organism>
<dbReference type="PROSITE" id="PS51186">
    <property type="entry name" value="GNAT"/>
    <property type="match status" value="1"/>
</dbReference>
<evidence type="ECO:0000256" key="4">
    <source>
        <dbReference type="ARBA" id="ARBA00023315"/>
    </source>
</evidence>
<evidence type="ECO:0000256" key="3">
    <source>
        <dbReference type="ARBA" id="ARBA00022679"/>
    </source>
</evidence>
<dbReference type="Pfam" id="PF13508">
    <property type="entry name" value="Acetyltransf_7"/>
    <property type="match status" value="1"/>
</dbReference>
<dbReference type="PANTHER" id="PTHR36449">
    <property type="entry name" value="ACETYLTRANSFERASE-RELATED"/>
    <property type="match status" value="1"/>
</dbReference>
<proteinExistence type="predicted"/>
<name>A0A0H4QLZ9_9LACO</name>
<gene>
    <name evidence="7" type="ORF">ABM34_09470</name>
</gene>
<dbReference type="Proteomes" id="UP000036106">
    <property type="component" value="Chromosome"/>
</dbReference>
<dbReference type="CDD" id="cd04301">
    <property type="entry name" value="NAT_SF"/>
    <property type="match status" value="1"/>
</dbReference>
<evidence type="ECO:0000313" key="7">
    <source>
        <dbReference type="EMBL" id="AKP67733.1"/>
    </source>
</evidence>